<name>A0AAW0CHB0_9AGAR</name>
<dbReference type="AlphaFoldDB" id="A0AAW0CHB0"/>
<keyword evidence="5" id="KW-1185">Reference proteome</keyword>
<evidence type="ECO:0000256" key="1">
    <source>
        <dbReference type="SAM" id="MobiDB-lite"/>
    </source>
</evidence>
<evidence type="ECO:0000259" key="2">
    <source>
        <dbReference type="Pfam" id="PF00075"/>
    </source>
</evidence>
<proteinExistence type="predicted"/>
<dbReference type="GO" id="GO:0003676">
    <property type="term" value="F:nucleic acid binding"/>
    <property type="evidence" value="ECO:0007669"/>
    <property type="project" value="InterPro"/>
</dbReference>
<comment type="caution">
    <text evidence="4">The sequence shown here is derived from an EMBL/GenBank/DDBJ whole genome shotgun (WGS) entry which is preliminary data.</text>
</comment>
<evidence type="ECO:0000313" key="5">
    <source>
        <dbReference type="Proteomes" id="UP001383192"/>
    </source>
</evidence>
<dbReference type="InterPro" id="IPR036397">
    <property type="entry name" value="RNaseH_sf"/>
</dbReference>
<feature type="domain" description="Reverse transcriptase zinc-binding" evidence="3">
    <location>
        <begin position="527"/>
        <end position="597"/>
    </location>
</feature>
<dbReference type="GO" id="GO:0004523">
    <property type="term" value="F:RNA-DNA hybrid ribonuclease activity"/>
    <property type="evidence" value="ECO:0007669"/>
    <property type="project" value="InterPro"/>
</dbReference>
<dbReference type="Proteomes" id="UP001383192">
    <property type="component" value="Unassembled WGS sequence"/>
</dbReference>
<protein>
    <recommendedName>
        <fullName evidence="6">RNase H type-1 domain-containing protein</fullName>
    </recommendedName>
</protein>
<gene>
    <name evidence="4" type="ORF">VNI00_010994</name>
</gene>
<dbReference type="Pfam" id="PF00075">
    <property type="entry name" value="RNase_H"/>
    <property type="match status" value="1"/>
</dbReference>
<dbReference type="InterPro" id="IPR012337">
    <property type="entry name" value="RNaseH-like_sf"/>
</dbReference>
<evidence type="ECO:0000259" key="3">
    <source>
        <dbReference type="Pfam" id="PF13966"/>
    </source>
</evidence>
<feature type="region of interest" description="Disordered" evidence="1">
    <location>
        <begin position="749"/>
        <end position="797"/>
    </location>
</feature>
<evidence type="ECO:0000313" key="4">
    <source>
        <dbReference type="EMBL" id="KAK7037502.1"/>
    </source>
</evidence>
<organism evidence="4 5">
    <name type="scientific">Paramarasmius palmivorus</name>
    <dbReference type="NCBI Taxonomy" id="297713"/>
    <lineage>
        <taxon>Eukaryota</taxon>
        <taxon>Fungi</taxon>
        <taxon>Dikarya</taxon>
        <taxon>Basidiomycota</taxon>
        <taxon>Agaricomycotina</taxon>
        <taxon>Agaricomycetes</taxon>
        <taxon>Agaricomycetidae</taxon>
        <taxon>Agaricales</taxon>
        <taxon>Marasmiineae</taxon>
        <taxon>Marasmiaceae</taxon>
        <taxon>Paramarasmius</taxon>
    </lineage>
</organism>
<dbReference type="InterPro" id="IPR026960">
    <property type="entry name" value="RVT-Znf"/>
</dbReference>
<reference evidence="4 5" key="1">
    <citation type="submission" date="2024-01" db="EMBL/GenBank/DDBJ databases">
        <title>A draft genome for a cacao thread blight-causing isolate of Paramarasmius palmivorus.</title>
        <authorList>
            <person name="Baruah I.K."/>
            <person name="Bukari Y."/>
            <person name="Amoako-Attah I."/>
            <person name="Meinhardt L.W."/>
            <person name="Bailey B.A."/>
            <person name="Cohen S.P."/>
        </authorList>
    </citation>
    <scope>NUCLEOTIDE SEQUENCE [LARGE SCALE GENOMIC DNA]</scope>
    <source>
        <strain evidence="4 5">GH-12</strain>
    </source>
</reference>
<dbReference type="Pfam" id="PF13966">
    <property type="entry name" value="zf-RVT"/>
    <property type="match status" value="1"/>
</dbReference>
<feature type="compositionally biased region" description="Acidic residues" evidence="1">
    <location>
        <begin position="749"/>
        <end position="759"/>
    </location>
</feature>
<evidence type="ECO:0008006" key="6">
    <source>
        <dbReference type="Google" id="ProtNLM"/>
    </source>
</evidence>
<dbReference type="EMBL" id="JAYKXP010000046">
    <property type="protein sequence ID" value="KAK7037502.1"/>
    <property type="molecule type" value="Genomic_DNA"/>
</dbReference>
<accession>A0AAW0CHB0</accession>
<dbReference type="InterPro" id="IPR002156">
    <property type="entry name" value="RNaseH_domain"/>
</dbReference>
<dbReference type="Gene3D" id="3.30.420.10">
    <property type="entry name" value="Ribonuclease H-like superfamily/Ribonuclease H"/>
    <property type="match status" value="1"/>
</dbReference>
<feature type="compositionally biased region" description="Basic and acidic residues" evidence="1">
    <location>
        <begin position="779"/>
        <end position="790"/>
    </location>
</feature>
<sequence>MIIGGMTQYLAQVQGMPKPVEKKLVKRIRCFIWDEKNQTPVAMTTMTDEINKGGRAILDLEARNEAIEVMWLKSYLQLDENRPLWGHLADALIAHHMPSAEKKIDPEIKINIFQQSWKTQMGTKSGLPDELRNMLKIAQKYRLEMDAITTSRDTLRSIPIWYHKEADKKIRHLNNSKASRCLRTNHHVRTTGEAEDLAAIPTIAKDHLDTDECECTECNSIESTYSCEHPNSCMKKASEMLNTLPPKWDPRNDQPNDYEYDKANTNLDQEWTHLEQRMTSAKEPKDLFRIFAENRIKQTNLPAFEKRTLIYNPIHPVTATISGYAEGAGTDDAKAGVGVLINEQNKETKISIRVPRHLPQTKTNAEIIALAIALKQTNTDEPLDIVTTSDNILEEMTKHAETHEDEGFINLENPEPLKNAISHLRKRKAPTRLKVVPADKKTLRNKTAEKLAKEATEKETTPELHMDTDHSMFAAGAKLSKMTQARAYRLIKKEKQAKVKPRRRTEEMVEKTKAQIEEIFGFTPDSKSIWRSIRHKDFSKKTQQFLWRIIHEAYMLADKWLRDNFSEELKERAYCTICSGKLETMEHILTECESTEQTLIWRLAEKTWVKKKGPEWFKPGIGGIAGAALAGNINARTRKMKKGESRLWRILITESAYLIWLLRCEREMREDYKPPSKEIIVNRWEKAINDRLQLDRRMSHRKFETKAISASMVKGTWKGILKGEKALPEDWVTKSGVLVGIDLDDCCSEEDEEREEEREDDGRDEGGGFSEGNACGSNRGHEVHTFHFDHQSPTLRA</sequence>
<dbReference type="SUPFAM" id="SSF53098">
    <property type="entry name" value="Ribonuclease H-like"/>
    <property type="match status" value="1"/>
</dbReference>
<feature type="domain" description="RNase H type-1" evidence="2">
    <location>
        <begin position="324"/>
        <end position="456"/>
    </location>
</feature>